<comment type="caution">
    <text evidence="2">The sequence shown here is derived from an EMBL/GenBank/DDBJ whole genome shotgun (WGS) entry which is preliminary data.</text>
</comment>
<evidence type="ECO:0000313" key="3">
    <source>
        <dbReference type="Proteomes" id="UP000245683"/>
    </source>
</evidence>
<protein>
    <recommendedName>
        <fullName evidence="4">DUF3093 domain-containing protein</fullName>
    </recommendedName>
</protein>
<keyword evidence="1" id="KW-0472">Membrane</keyword>
<dbReference type="EMBL" id="QGSV01000406">
    <property type="protein sequence ID" value="PWU43673.1"/>
    <property type="molecule type" value="Genomic_DNA"/>
</dbReference>
<dbReference type="AlphaFoldDB" id="A0A317JX45"/>
<dbReference type="Proteomes" id="UP000245683">
    <property type="component" value="Unassembled WGS sequence"/>
</dbReference>
<dbReference type="RefSeq" id="WP_109947896.1">
    <property type="nucleotide sequence ID" value="NZ_QGGF01000308.1"/>
</dbReference>
<evidence type="ECO:0000256" key="1">
    <source>
        <dbReference type="SAM" id="Phobius"/>
    </source>
</evidence>
<evidence type="ECO:0008006" key="4">
    <source>
        <dbReference type="Google" id="ProtNLM"/>
    </source>
</evidence>
<accession>A0A317JX45</accession>
<keyword evidence="3" id="KW-1185">Reference proteome</keyword>
<reference evidence="3" key="1">
    <citation type="submission" date="2018-05" db="EMBL/GenBank/DDBJ databases">
        <title>Micromonospora globispora sp. nov. and Micromonospora rugosa sp. nov., isolated from marine sediment.</title>
        <authorList>
            <person name="Carro L."/>
            <person name="Aysel V."/>
            <person name="Cetin D."/>
            <person name="Igual J.M."/>
            <person name="Klenk H.-P."/>
            <person name="Trujillo M.E."/>
            <person name="Sahin N."/>
        </authorList>
    </citation>
    <scope>NUCLEOTIDE SEQUENCE [LARGE SCALE GENOMIC DNA]</scope>
    <source>
        <strain evidence="3">S2904</strain>
    </source>
</reference>
<keyword evidence="1" id="KW-1133">Transmembrane helix</keyword>
<feature type="transmembrane region" description="Helical" evidence="1">
    <location>
        <begin position="38"/>
        <end position="59"/>
    </location>
</feature>
<organism evidence="2 3">
    <name type="scientific">Micromonospora globispora</name>
    <dbReference type="NCBI Taxonomy" id="1450148"/>
    <lineage>
        <taxon>Bacteria</taxon>
        <taxon>Bacillati</taxon>
        <taxon>Actinomycetota</taxon>
        <taxon>Actinomycetes</taxon>
        <taxon>Micromonosporales</taxon>
        <taxon>Micromonosporaceae</taxon>
        <taxon>Micromonospora</taxon>
    </lineage>
</organism>
<keyword evidence="1" id="KW-0812">Transmembrane</keyword>
<feature type="transmembrane region" description="Helical" evidence="1">
    <location>
        <begin position="12"/>
        <end position="32"/>
    </location>
</feature>
<name>A0A317JX45_9ACTN</name>
<proteinExistence type="predicted"/>
<gene>
    <name evidence="2" type="ORF">DLJ46_30115</name>
</gene>
<sequence>MALTVRVRPNAASLSFLLLGAALIVIGAMSGGVLGPALVVWGAVFAVLLGYPVAASTLLRVPAVVVGPDGIRLPLMGVRLEWPEIAEVRPGVKMRGRTQTPVLLVVPTDPVATVSQARWWLRWEARNDLASLGAPVVIDDRSLDHTLTEIRSAVSAHAPAR</sequence>
<evidence type="ECO:0000313" key="2">
    <source>
        <dbReference type="EMBL" id="PWU43673.1"/>
    </source>
</evidence>
<dbReference type="OrthoDB" id="3402326at2"/>